<keyword evidence="7" id="KW-0732">Signal</keyword>
<feature type="transmembrane region" description="Helical" evidence="6">
    <location>
        <begin position="573"/>
        <end position="591"/>
    </location>
</feature>
<dbReference type="InterPro" id="IPR018461">
    <property type="entry name" value="Na/H_Antiport_NhaC-like_C"/>
</dbReference>
<evidence type="ECO:0000313" key="9">
    <source>
        <dbReference type="EMBL" id="HER95448.1"/>
    </source>
</evidence>
<feature type="transmembrane region" description="Helical" evidence="6">
    <location>
        <begin position="401"/>
        <end position="419"/>
    </location>
</feature>
<dbReference type="PANTHER" id="PTHR43478:SF1">
    <property type="entry name" value="NA+_H+ ANTIPORTER NHAC-LIKE C-TERMINAL DOMAIN-CONTAINING PROTEIN"/>
    <property type="match status" value="1"/>
</dbReference>
<name>A0A7V2AZD1_RHOMR</name>
<keyword evidence="3 6" id="KW-0812">Transmembrane</keyword>
<feature type="transmembrane region" description="Helical" evidence="6">
    <location>
        <begin position="166"/>
        <end position="184"/>
    </location>
</feature>
<dbReference type="Pfam" id="PF03553">
    <property type="entry name" value="Na_H_antiporter"/>
    <property type="match status" value="1"/>
</dbReference>
<feature type="transmembrane region" description="Helical" evidence="6">
    <location>
        <begin position="495"/>
        <end position="514"/>
    </location>
</feature>
<dbReference type="AlphaFoldDB" id="A0A7V2AZD1"/>
<feature type="transmembrane region" description="Helical" evidence="6">
    <location>
        <begin position="126"/>
        <end position="146"/>
    </location>
</feature>
<gene>
    <name evidence="9" type="ORF">ENO59_02875</name>
</gene>
<dbReference type="EMBL" id="DSGB01000003">
    <property type="protein sequence ID" value="HER95448.1"/>
    <property type="molecule type" value="Genomic_DNA"/>
</dbReference>
<feature type="transmembrane region" description="Helical" evidence="6">
    <location>
        <begin position="100"/>
        <end position="119"/>
    </location>
</feature>
<evidence type="ECO:0000259" key="8">
    <source>
        <dbReference type="Pfam" id="PF03553"/>
    </source>
</evidence>
<comment type="caution">
    <text evidence="9">The sequence shown here is derived from an EMBL/GenBank/DDBJ whole genome shotgun (WGS) entry which is preliminary data.</text>
</comment>
<feature type="transmembrane region" description="Helical" evidence="6">
    <location>
        <begin position="431"/>
        <end position="452"/>
    </location>
</feature>
<feature type="transmembrane region" description="Helical" evidence="6">
    <location>
        <begin position="464"/>
        <end position="488"/>
    </location>
</feature>
<evidence type="ECO:0000256" key="6">
    <source>
        <dbReference type="SAM" id="Phobius"/>
    </source>
</evidence>
<feature type="transmembrane region" description="Helical" evidence="6">
    <location>
        <begin position="289"/>
        <end position="314"/>
    </location>
</feature>
<keyword evidence="5 6" id="KW-0472">Membrane</keyword>
<dbReference type="PANTHER" id="PTHR43478">
    <property type="entry name" value="NA+/H+ ANTIPORTER-RELATED"/>
    <property type="match status" value="1"/>
</dbReference>
<feature type="chain" id="PRO_5030886071" evidence="7">
    <location>
        <begin position="22"/>
        <end position="635"/>
    </location>
</feature>
<keyword evidence="4 6" id="KW-1133">Transmembrane helix</keyword>
<feature type="transmembrane region" description="Helical" evidence="6">
    <location>
        <begin position="597"/>
        <end position="615"/>
    </location>
</feature>
<feature type="domain" description="Na+/H+ antiporter NhaC-like C-terminal" evidence="8">
    <location>
        <begin position="258"/>
        <end position="587"/>
    </location>
</feature>
<feature type="transmembrane region" description="Helical" evidence="6">
    <location>
        <begin position="362"/>
        <end position="381"/>
    </location>
</feature>
<reference evidence="9" key="1">
    <citation type="journal article" date="2020" name="mSystems">
        <title>Genome- and Community-Level Interaction Insights into Carbon Utilization and Element Cycling Functions of Hydrothermarchaeota in Hydrothermal Sediment.</title>
        <authorList>
            <person name="Zhou Z."/>
            <person name="Liu Y."/>
            <person name="Xu W."/>
            <person name="Pan J."/>
            <person name="Luo Z.H."/>
            <person name="Li M."/>
        </authorList>
    </citation>
    <scope>NUCLEOTIDE SEQUENCE [LARGE SCALE GENOMIC DNA]</scope>
    <source>
        <strain evidence="9">SpSt-143</strain>
    </source>
</reference>
<dbReference type="GO" id="GO:0005886">
    <property type="term" value="C:plasma membrane"/>
    <property type="evidence" value="ECO:0007669"/>
    <property type="project" value="UniProtKB-SubCell"/>
</dbReference>
<evidence type="ECO:0000256" key="3">
    <source>
        <dbReference type="ARBA" id="ARBA00022692"/>
    </source>
</evidence>
<comment type="subcellular location">
    <subcellularLocation>
        <location evidence="1">Cell membrane</location>
        <topology evidence="1">Multi-pass membrane protein</topology>
    </subcellularLocation>
</comment>
<evidence type="ECO:0000256" key="2">
    <source>
        <dbReference type="ARBA" id="ARBA00022475"/>
    </source>
</evidence>
<evidence type="ECO:0000256" key="1">
    <source>
        <dbReference type="ARBA" id="ARBA00004651"/>
    </source>
</evidence>
<sequence length="635" mass="68222">MKNTRLLLLAAGVFCATRAFGQVHVHAPNPVLQGLPFQVWIEGAAPDSTYFLRVAEHAYPLSWQEGRLEADSVRVSQSGRVPITVYQGDRLLAQTEVRVLPGWTSVLPPLLAILIALLFRQVIPALFLGIWLGAWLAVELSLYGLWRGLLDAFDVYVRQALANPDHAAIVLFSLMIGGLVGIISKNGGMRGVVQHLVRWASNPRRGQLATFFLGLLIFFDDYANTLVVGNTMRPVTDRLRISREKLAYLVDTTAAPVACLAFVTTWIGYEVGLVGAAVAQIPDYDEGAYSIFLNSIPYSFYPWLALLFALAVSWTGRDFGPMYRAELRARTTGAVLGPGARIDEAAAESKDTAPNPDKPHRALNALLPVLVLVLSVLGGLYATGEGTSLREIIGSADAYRALMWGSLLSVLVAAALSIGQRILSLTETIDAWYAGVKSMLFAIVVLLLAWALSATTEVLHTAQYLASALSTALEPGVVPALVFVLAAATSFATGTSWGTMGILLPLVVPLAWHVLAADGLHTQAEYHHIIYSTVSAVLAGAVWGDHCSPISDTTILSSMASGCDHIEHVRTQLPYAFFVGIVAVLLGTLPAGLGLPWWAAMLLCAPVTLLGLRLFGKKVPDVAEPIEVSETRSAT</sequence>
<protein>
    <submittedName>
        <fullName evidence="9">Na+/H+ antiporter NhaC family protein</fullName>
    </submittedName>
</protein>
<evidence type="ECO:0000256" key="7">
    <source>
        <dbReference type="SAM" id="SignalP"/>
    </source>
</evidence>
<feature type="transmembrane region" description="Helical" evidence="6">
    <location>
        <begin position="526"/>
        <end position="544"/>
    </location>
</feature>
<keyword evidence="2" id="KW-1003">Cell membrane</keyword>
<accession>A0A7V2AZD1</accession>
<evidence type="ECO:0000256" key="4">
    <source>
        <dbReference type="ARBA" id="ARBA00022989"/>
    </source>
</evidence>
<feature type="signal peptide" evidence="7">
    <location>
        <begin position="1"/>
        <end position="21"/>
    </location>
</feature>
<feature type="transmembrane region" description="Helical" evidence="6">
    <location>
        <begin position="246"/>
        <end position="269"/>
    </location>
</feature>
<evidence type="ECO:0000256" key="5">
    <source>
        <dbReference type="ARBA" id="ARBA00023136"/>
    </source>
</evidence>
<proteinExistence type="predicted"/>
<organism evidence="9">
    <name type="scientific">Rhodothermus marinus</name>
    <name type="common">Rhodothermus obamensis</name>
    <dbReference type="NCBI Taxonomy" id="29549"/>
    <lineage>
        <taxon>Bacteria</taxon>
        <taxon>Pseudomonadati</taxon>
        <taxon>Rhodothermota</taxon>
        <taxon>Rhodothermia</taxon>
        <taxon>Rhodothermales</taxon>
        <taxon>Rhodothermaceae</taxon>
        <taxon>Rhodothermus</taxon>
    </lineage>
</organism>